<dbReference type="Gene3D" id="3.40.50.300">
    <property type="entry name" value="P-loop containing nucleotide triphosphate hydrolases"/>
    <property type="match status" value="2"/>
</dbReference>
<name>A0ABW5XQN0_9SPHI</name>
<keyword evidence="1" id="KW-0175">Coiled coil</keyword>
<accession>A0ABW5XQN0</accession>
<sequence>MSSSTGTKKELIDFLWEWAEATGDWGKLLVNNVIASEKPLLIKERELIFDYFLQSIQLNKGLPTLAIHKPKYSPPTKKIELKSLSEVKGVNKLADSQIINFGKNITVIYGENGSGKTGYCRILKSLGFSYDTKNSIFSNINEAEIPQSAQIKYSANGLDETLIWDGYNTNKDLSSISVFNNNCVQISLGDGRGLIVSPIGFHLFNLVVDELNELSNLITKAINDRPTKLAWSVTLNPDSPQASFISTLSDKSLEQTLTDLSIFTEEHLAELNSTEAELKKLNKTLIDSEIKGYSAQINELQENISTIELAKTILNSTIWKHLLTLNKNIKNLEGKTQKGIKEIAESKGIEFYNTNEFQSFIKSAEKYIQLLNKPNYPDGGNDVCIYCRQELEGEDTKELLKNYRQLLNDTTQEEISKLTKEKTGLLEAINSLKAVVFHYDTFGLDEANRVLQPDKIIEYNNNLTHIKDLLIKDEIDDSTSSSLNYEILDYLKIIVADLISKREQKTSIVDNIDIQENKLKSKIAELKDRKILSENKDEIKKVMIYLKVIVRLEKNRSKFSTNSISRKTTEARDQLVKKNFIDIFNNEIKSLRKAAIKIQLDFGTSKGASKIQQKINSHYSLFDILSEGEQKAIALAEYLTELQLDMSQSPVIFDDPVNSLDHHIIDDVSRRLIKLSADRQVIICTHSILLFNSLLHFSGQTTFKHLEYKFYNSKTQFGRTGYITAAEEEINGVTPLIKVINALFNNTPKDRDESDIASDGYGYLRSAIEVCVEKEIFQGTVKRYQKNIVLGSFVKVNGDLINTHKEKLNELFERCSGYIKGHSSPSEIHNDPTLAELRTDFDDFKKIRSFFLN</sequence>
<evidence type="ECO:0000259" key="2">
    <source>
        <dbReference type="Pfam" id="PF13166"/>
    </source>
</evidence>
<dbReference type="EMBL" id="JBHUON010000013">
    <property type="protein sequence ID" value="MFD2865369.1"/>
    <property type="molecule type" value="Genomic_DNA"/>
</dbReference>
<dbReference type="Pfam" id="PF13166">
    <property type="entry name" value="AAA_13"/>
    <property type="match status" value="1"/>
</dbReference>
<gene>
    <name evidence="3" type="ORF">ACFSYC_11780</name>
</gene>
<evidence type="ECO:0000313" key="4">
    <source>
        <dbReference type="Proteomes" id="UP001597601"/>
    </source>
</evidence>
<dbReference type="RefSeq" id="WP_377127579.1">
    <property type="nucleotide sequence ID" value="NZ_JBHUON010000013.1"/>
</dbReference>
<dbReference type="InterPro" id="IPR027417">
    <property type="entry name" value="P-loop_NTPase"/>
</dbReference>
<feature type="coiled-coil region" evidence="1">
    <location>
        <begin position="509"/>
        <end position="536"/>
    </location>
</feature>
<dbReference type="Proteomes" id="UP001597601">
    <property type="component" value="Unassembled WGS sequence"/>
</dbReference>
<evidence type="ECO:0000256" key="1">
    <source>
        <dbReference type="SAM" id="Coils"/>
    </source>
</evidence>
<feature type="domain" description="Protein CR006 P-loop" evidence="2">
    <location>
        <begin position="379"/>
        <end position="696"/>
    </location>
</feature>
<dbReference type="SUPFAM" id="SSF52540">
    <property type="entry name" value="P-loop containing nucleoside triphosphate hydrolases"/>
    <property type="match status" value="1"/>
</dbReference>
<proteinExistence type="predicted"/>
<dbReference type="PANTHER" id="PTHR32182:SF22">
    <property type="entry name" value="ATP-DEPENDENT ENDONUCLEASE, OLD FAMILY-RELATED"/>
    <property type="match status" value="1"/>
</dbReference>
<dbReference type="PANTHER" id="PTHR32182">
    <property type="entry name" value="DNA REPLICATION AND REPAIR PROTEIN RECF"/>
    <property type="match status" value="1"/>
</dbReference>
<feature type="coiled-coil region" evidence="1">
    <location>
        <begin position="264"/>
        <end position="310"/>
    </location>
</feature>
<evidence type="ECO:0000313" key="3">
    <source>
        <dbReference type="EMBL" id="MFD2865369.1"/>
    </source>
</evidence>
<reference evidence="4" key="1">
    <citation type="journal article" date="2019" name="Int. J. Syst. Evol. Microbiol.">
        <title>The Global Catalogue of Microorganisms (GCM) 10K type strain sequencing project: providing services to taxonomists for standard genome sequencing and annotation.</title>
        <authorList>
            <consortium name="The Broad Institute Genomics Platform"/>
            <consortium name="The Broad Institute Genome Sequencing Center for Infectious Disease"/>
            <person name="Wu L."/>
            <person name="Ma J."/>
        </authorList>
    </citation>
    <scope>NUCLEOTIDE SEQUENCE [LARGE SCALE GENOMIC DNA]</scope>
    <source>
        <strain evidence="4">KCTC 52232</strain>
    </source>
</reference>
<organism evidence="3 4">
    <name type="scientific">Mucilaginibacter antarcticus</name>
    <dbReference type="NCBI Taxonomy" id="1855725"/>
    <lineage>
        <taxon>Bacteria</taxon>
        <taxon>Pseudomonadati</taxon>
        <taxon>Bacteroidota</taxon>
        <taxon>Sphingobacteriia</taxon>
        <taxon>Sphingobacteriales</taxon>
        <taxon>Sphingobacteriaceae</taxon>
        <taxon>Mucilaginibacter</taxon>
    </lineage>
</organism>
<keyword evidence="4" id="KW-1185">Reference proteome</keyword>
<comment type="caution">
    <text evidence="3">The sequence shown here is derived from an EMBL/GenBank/DDBJ whole genome shotgun (WGS) entry which is preliminary data.</text>
</comment>
<protein>
    <submittedName>
        <fullName evidence="3">AAA family ATPase</fullName>
    </submittedName>
</protein>
<dbReference type="InterPro" id="IPR026866">
    <property type="entry name" value="CR006_AAA"/>
</dbReference>